<evidence type="ECO:0000256" key="1">
    <source>
        <dbReference type="ARBA" id="ARBA00001936"/>
    </source>
</evidence>
<comment type="similarity">
    <text evidence="2">Belongs to the protein kinase superfamily. CAMK Ser/Thr protein kinase family. SNF1 subfamily.</text>
</comment>
<keyword evidence="7" id="KW-0418">Kinase</keyword>
<dbReference type="EMBL" id="JAXIOK010000020">
    <property type="protein sequence ID" value="KAK4746715.1"/>
    <property type="molecule type" value="Genomic_DNA"/>
</dbReference>
<dbReference type="PROSITE" id="PS50816">
    <property type="entry name" value="NAF"/>
    <property type="match status" value="1"/>
</dbReference>
<reference evidence="16 17" key="1">
    <citation type="journal article" date="2023" name="Hortic Res">
        <title>Pangenome of water caltrop reveals structural variations and asymmetric subgenome divergence after allopolyploidization.</title>
        <authorList>
            <person name="Zhang X."/>
            <person name="Chen Y."/>
            <person name="Wang L."/>
            <person name="Yuan Y."/>
            <person name="Fang M."/>
            <person name="Shi L."/>
            <person name="Lu R."/>
            <person name="Comes H.P."/>
            <person name="Ma Y."/>
            <person name="Chen Y."/>
            <person name="Huang G."/>
            <person name="Zhou Y."/>
            <person name="Zheng Z."/>
            <person name="Qiu Y."/>
        </authorList>
    </citation>
    <scope>NUCLEOTIDE SEQUENCE [LARGE SCALE GENOMIC DNA]</scope>
    <source>
        <tissue evidence="16">Roots</tissue>
    </source>
</reference>
<evidence type="ECO:0000256" key="4">
    <source>
        <dbReference type="ARBA" id="ARBA00022527"/>
    </source>
</evidence>
<organism evidence="16 17">
    <name type="scientific">Trapa incisa</name>
    <dbReference type="NCBI Taxonomy" id="236973"/>
    <lineage>
        <taxon>Eukaryota</taxon>
        <taxon>Viridiplantae</taxon>
        <taxon>Streptophyta</taxon>
        <taxon>Embryophyta</taxon>
        <taxon>Tracheophyta</taxon>
        <taxon>Spermatophyta</taxon>
        <taxon>Magnoliopsida</taxon>
        <taxon>eudicotyledons</taxon>
        <taxon>Gunneridae</taxon>
        <taxon>Pentapetalae</taxon>
        <taxon>rosids</taxon>
        <taxon>malvids</taxon>
        <taxon>Myrtales</taxon>
        <taxon>Lythraceae</taxon>
        <taxon>Trapa</taxon>
    </lineage>
</organism>
<evidence type="ECO:0000259" key="14">
    <source>
        <dbReference type="PROSITE" id="PS50011"/>
    </source>
</evidence>
<dbReference type="PROSITE" id="PS50011">
    <property type="entry name" value="PROTEIN_KINASE_DOM"/>
    <property type="match status" value="1"/>
</dbReference>
<dbReference type="Proteomes" id="UP001345219">
    <property type="component" value="Chromosome 20"/>
</dbReference>
<dbReference type="PANTHER" id="PTHR43895">
    <property type="entry name" value="CALCIUM/CALMODULIN-DEPENDENT PROTEIN KINASE KINASE-RELATED"/>
    <property type="match status" value="1"/>
</dbReference>
<evidence type="ECO:0000259" key="15">
    <source>
        <dbReference type="PROSITE" id="PS50816"/>
    </source>
</evidence>
<keyword evidence="4 13" id="KW-0723">Serine/threonine-protein kinase</keyword>
<dbReference type="SMART" id="SM00220">
    <property type="entry name" value="S_TKc"/>
    <property type="match status" value="1"/>
</dbReference>
<dbReference type="CDD" id="cd12195">
    <property type="entry name" value="CIPK_C"/>
    <property type="match status" value="1"/>
</dbReference>
<sequence length="440" mass="48522">MEASAPLTPTNHSVGKNCAVVMGKYQLGRLLGRGSFAKVYKATSMADGSSVAIKVIEKSRPMTTLMEPQIMREVAVMKRLRSHPNILKIHEVMATKTRIFLVMELASGGELFTKVRRQGRISEGAARRYFQQLVDALRFCHENGVAHRDIKPQNLLLDKSNVLKVSDFGLSALPEQLRKDGLLHTSCGTPSYTAPEVLYRRGYDGAKADAWSCGVVLFVLLAGYIPFDDTNLVGLYKKINSRDYRFPEWISKPTRSLIHRLLDPNPATRMSLDTVVETAWFKRTLGPSNRSDSCPAAFLLQDNSLQKECELAAVSSMNAFDIISLSSGLNLSGLLETPDHQSAGKRFTSSANFEAISDKMREVGGRYGYSLEKGKGGSFSLGKGRVALAVEVYEITKSLFMVDVKVVGGGGAAAVFEESHWGGWRDGLQEIVLSWHNYVM</sequence>
<evidence type="ECO:0000256" key="6">
    <source>
        <dbReference type="ARBA" id="ARBA00022741"/>
    </source>
</evidence>
<evidence type="ECO:0000256" key="13">
    <source>
        <dbReference type="RuleBase" id="RU000304"/>
    </source>
</evidence>
<dbReference type="FunFam" id="3.30.200.20:FF:000042">
    <property type="entry name" value="Aurora kinase A"/>
    <property type="match status" value="1"/>
</dbReference>
<comment type="cofactor">
    <cofactor evidence="1">
        <name>Mn(2+)</name>
        <dbReference type="ChEBI" id="CHEBI:29035"/>
    </cofactor>
</comment>
<proteinExistence type="inferred from homology"/>
<comment type="caution">
    <text evidence="16">The sequence shown here is derived from an EMBL/GenBank/DDBJ whole genome shotgun (WGS) entry which is preliminary data.</text>
</comment>
<name>A0AAN7GRV5_9MYRT</name>
<dbReference type="FunFam" id="1.10.510.10:FF:000653">
    <property type="entry name" value="Non-specific serine/threonine protein kinase"/>
    <property type="match status" value="1"/>
</dbReference>
<keyword evidence="17" id="KW-1185">Reference proteome</keyword>
<dbReference type="Pfam" id="PF00069">
    <property type="entry name" value="Pkinase"/>
    <property type="match status" value="1"/>
</dbReference>
<dbReference type="Gene3D" id="3.30.310.80">
    <property type="entry name" value="Kinase associated domain 1, KA1"/>
    <property type="match status" value="1"/>
</dbReference>
<dbReference type="PROSITE" id="PS00108">
    <property type="entry name" value="PROTEIN_KINASE_ST"/>
    <property type="match status" value="1"/>
</dbReference>
<keyword evidence="6 12" id="KW-0547">Nucleotide-binding</keyword>
<evidence type="ECO:0000256" key="12">
    <source>
        <dbReference type="PROSITE-ProRule" id="PRU10141"/>
    </source>
</evidence>
<dbReference type="AlphaFoldDB" id="A0AAN7GRV5"/>
<evidence type="ECO:0000256" key="5">
    <source>
        <dbReference type="ARBA" id="ARBA00022679"/>
    </source>
</evidence>
<keyword evidence="9" id="KW-0464">Manganese</keyword>
<dbReference type="InterPro" id="IPR011009">
    <property type="entry name" value="Kinase-like_dom_sf"/>
</dbReference>
<feature type="binding site" evidence="12">
    <location>
        <position position="54"/>
    </location>
    <ligand>
        <name>ATP</name>
        <dbReference type="ChEBI" id="CHEBI:30616"/>
    </ligand>
</feature>
<dbReference type="InterPro" id="IPR000719">
    <property type="entry name" value="Prot_kinase_dom"/>
</dbReference>
<dbReference type="GO" id="GO:0005524">
    <property type="term" value="F:ATP binding"/>
    <property type="evidence" value="ECO:0007669"/>
    <property type="project" value="UniProtKB-UniRule"/>
</dbReference>
<dbReference type="InterPro" id="IPR008271">
    <property type="entry name" value="Ser/Thr_kinase_AS"/>
</dbReference>
<protein>
    <recommendedName>
        <fullName evidence="3">non-specific serine/threonine protein kinase</fullName>
        <ecNumber evidence="3">2.7.11.1</ecNumber>
    </recommendedName>
</protein>
<evidence type="ECO:0000256" key="11">
    <source>
        <dbReference type="ARBA" id="ARBA00048679"/>
    </source>
</evidence>
<dbReference type="GO" id="GO:0007165">
    <property type="term" value="P:signal transduction"/>
    <property type="evidence" value="ECO:0007669"/>
    <property type="project" value="InterPro"/>
</dbReference>
<evidence type="ECO:0000256" key="2">
    <source>
        <dbReference type="ARBA" id="ARBA00006234"/>
    </source>
</evidence>
<evidence type="ECO:0000256" key="7">
    <source>
        <dbReference type="ARBA" id="ARBA00022777"/>
    </source>
</evidence>
<feature type="domain" description="Protein kinase" evidence="14">
    <location>
        <begin position="25"/>
        <end position="281"/>
    </location>
</feature>
<dbReference type="PANTHER" id="PTHR43895:SF33">
    <property type="entry name" value="PROTEIN KINASE DOMAIN-CONTAINING PROTEIN"/>
    <property type="match status" value="1"/>
</dbReference>
<gene>
    <name evidence="16" type="ORF">SAY87_025752</name>
</gene>
<dbReference type="InterPro" id="IPR004041">
    <property type="entry name" value="NAF_dom"/>
</dbReference>
<evidence type="ECO:0000256" key="10">
    <source>
        <dbReference type="ARBA" id="ARBA00047899"/>
    </source>
</evidence>
<evidence type="ECO:0000256" key="9">
    <source>
        <dbReference type="ARBA" id="ARBA00023211"/>
    </source>
</evidence>
<feature type="domain" description="NAF" evidence="15">
    <location>
        <begin position="312"/>
        <end position="336"/>
    </location>
</feature>
<dbReference type="Gene3D" id="1.10.510.10">
    <property type="entry name" value="Transferase(Phosphotransferase) domain 1"/>
    <property type="match status" value="1"/>
</dbReference>
<dbReference type="Pfam" id="PF03822">
    <property type="entry name" value="NAF"/>
    <property type="match status" value="1"/>
</dbReference>
<evidence type="ECO:0000313" key="17">
    <source>
        <dbReference type="Proteomes" id="UP001345219"/>
    </source>
</evidence>
<comment type="catalytic activity">
    <reaction evidence="11">
        <text>L-seryl-[protein] + ATP = O-phospho-L-seryl-[protein] + ADP + H(+)</text>
        <dbReference type="Rhea" id="RHEA:17989"/>
        <dbReference type="Rhea" id="RHEA-COMP:9863"/>
        <dbReference type="Rhea" id="RHEA-COMP:11604"/>
        <dbReference type="ChEBI" id="CHEBI:15378"/>
        <dbReference type="ChEBI" id="CHEBI:29999"/>
        <dbReference type="ChEBI" id="CHEBI:30616"/>
        <dbReference type="ChEBI" id="CHEBI:83421"/>
        <dbReference type="ChEBI" id="CHEBI:456216"/>
        <dbReference type="EC" id="2.7.11.1"/>
    </reaction>
</comment>
<dbReference type="PROSITE" id="PS00107">
    <property type="entry name" value="PROTEIN_KINASE_ATP"/>
    <property type="match status" value="1"/>
</dbReference>
<dbReference type="SUPFAM" id="SSF56112">
    <property type="entry name" value="Protein kinase-like (PK-like)"/>
    <property type="match status" value="1"/>
</dbReference>
<keyword evidence="8 12" id="KW-0067">ATP-binding</keyword>
<dbReference type="GO" id="GO:0004674">
    <property type="term" value="F:protein serine/threonine kinase activity"/>
    <property type="evidence" value="ECO:0007669"/>
    <property type="project" value="UniProtKB-KW"/>
</dbReference>
<evidence type="ECO:0000256" key="8">
    <source>
        <dbReference type="ARBA" id="ARBA00022840"/>
    </source>
</evidence>
<accession>A0AAN7GRV5</accession>
<dbReference type="EC" id="2.7.11.1" evidence="3"/>
<dbReference type="InterPro" id="IPR017441">
    <property type="entry name" value="Protein_kinase_ATP_BS"/>
</dbReference>
<evidence type="ECO:0000313" key="16">
    <source>
        <dbReference type="EMBL" id="KAK4746715.1"/>
    </source>
</evidence>
<evidence type="ECO:0000256" key="3">
    <source>
        <dbReference type="ARBA" id="ARBA00012513"/>
    </source>
</evidence>
<comment type="catalytic activity">
    <reaction evidence="10">
        <text>L-threonyl-[protein] + ATP = O-phospho-L-threonyl-[protein] + ADP + H(+)</text>
        <dbReference type="Rhea" id="RHEA:46608"/>
        <dbReference type="Rhea" id="RHEA-COMP:11060"/>
        <dbReference type="Rhea" id="RHEA-COMP:11605"/>
        <dbReference type="ChEBI" id="CHEBI:15378"/>
        <dbReference type="ChEBI" id="CHEBI:30013"/>
        <dbReference type="ChEBI" id="CHEBI:30616"/>
        <dbReference type="ChEBI" id="CHEBI:61977"/>
        <dbReference type="ChEBI" id="CHEBI:456216"/>
        <dbReference type="EC" id="2.7.11.1"/>
    </reaction>
</comment>
<keyword evidence="5" id="KW-0808">Transferase</keyword>
<dbReference type="Gene3D" id="3.30.200.20">
    <property type="entry name" value="Phosphorylase Kinase, domain 1"/>
    <property type="match status" value="1"/>
</dbReference>
<dbReference type="InterPro" id="IPR018451">
    <property type="entry name" value="NAF/FISL_domain"/>
</dbReference>